<dbReference type="InterPro" id="IPR043136">
    <property type="entry name" value="B30.2/SPRY_sf"/>
</dbReference>
<protein>
    <submittedName>
        <fullName evidence="5">Ran-binding protein 9</fullName>
    </submittedName>
</protein>
<comment type="similarity">
    <text evidence="1">Belongs to the RANBP9/10 family.</text>
</comment>
<evidence type="ECO:0000313" key="5">
    <source>
        <dbReference type="EMBL" id="GFN79198.1"/>
    </source>
</evidence>
<dbReference type="EMBL" id="BLXT01000641">
    <property type="protein sequence ID" value="GFN79198.1"/>
    <property type="molecule type" value="Genomic_DNA"/>
</dbReference>
<feature type="region of interest" description="Disordered" evidence="2">
    <location>
        <begin position="229"/>
        <end position="394"/>
    </location>
</feature>
<dbReference type="InterPro" id="IPR006594">
    <property type="entry name" value="LisH"/>
</dbReference>
<dbReference type="PROSITE" id="PS50897">
    <property type="entry name" value="CTLH"/>
    <property type="match status" value="1"/>
</dbReference>
<feature type="compositionally biased region" description="Low complexity" evidence="2">
    <location>
        <begin position="286"/>
        <end position="328"/>
    </location>
</feature>
<dbReference type="AlphaFoldDB" id="A0AAV3Y8E2"/>
<dbReference type="InterPro" id="IPR001870">
    <property type="entry name" value="B30.2/SPRY"/>
</dbReference>
<gene>
    <name evidence="5" type="ORF">PoB_000570400</name>
</gene>
<dbReference type="InterPro" id="IPR003877">
    <property type="entry name" value="SPRY_dom"/>
</dbReference>
<keyword evidence="6" id="KW-1185">Reference proteome</keyword>
<feature type="compositionally biased region" description="Polar residues" evidence="2">
    <location>
        <begin position="342"/>
        <end position="366"/>
    </location>
</feature>
<feature type="compositionally biased region" description="Low complexity" evidence="2">
    <location>
        <begin position="245"/>
        <end position="262"/>
    </location>
</feature>
<dbReference type="SMART" id="SM00668">
    <property type="entry name" value="CTLH"/>
    <property type="match status" value="1"/>
</dbReference>
<evidence type="ECO:0000313" key="6">
    <source>
        <dbReference type="Proteomes" id="UP000735302"/>
    </source>
</evidence>
<proteinExistence type="inferred from homology"/>
<dbReference type="InterPro" id="IPR006595">
    <property type="entry name" value="CTLH_C"/>
</dbReference>
<dbReference type="SMART" id="SM00667">
    <property type="entry name" value="LisH"/>
    <property type="match status" value="1"/>
</dbReference>
<comment type="caution">
    <text evidence="5">The sequence shown here is derived from an EMBL/GenBank/DDBJ whole genome shotgun (WGS) entry which is preliminary data.</text>
</comment>
<dbReference type="PROSITE" id="PS50188">
    <property type="entry name" value="B302_SPRY"/>
    <property type="match status" value="1"/>
</dbReference>
<feature type="region of interest" description="Disordered" evidence="2">
    <location>
        <begin position="423"/>
        <end position="462"/>
    </location>
</feature>
<dbReference type="Proteomes" id="UP000735302">
    <property type="component" value="Unassembled WGS sequence"/>
</dbReference>
<dbReference type="SUPFAM" id="SSF49899">
    <property type="entry name" value="Concanavalin A-like lectins/glucanases"/>
    <property type="match status" value="1"/>
</dbReference>
<reference evidence="5 6" key="1">
    <citation type="journal article" date="2021" name="Elife">
        <title>Chloroplast acquisition without the gene transfer in kleptoplastic sea slugs, Plakobranchus ocellatus.</title>
        <authorList>
            <person name="Maeda T."/>
            <person name="Takahashi S."/>
            <person name="Yoshida T."/>
            <person name="Shimamura S."/>
            <person name="Takaki Y."/>
            <person name="Nagai Y."/>
            <person name="Toyoda A."/>
            <person name="Suzuki Y."/>
            <person name="Arimoto A."/>
            <person name="Ishii H."/>
            <person name="Satoh N."/>
            <person name="Nishiyama T."/>
            <person name="Hasebe M."/>
            <person name="Maruyama T."/>
            <person name="Minagawa J."/>
            <person name="Obokata J."/>
            <person name="Shigenobu S."/>
        </authorList>
    </citation>
    <scope>NUCLEOTIDE SEQUENCE [LARGE SCALE GENOMIC DNA]</scope>
</reference>
<feature type="compositionally biased region" description="Basic residues" evidence="2">
    <location>
        <begin position="329"/>
        <end position="341"/>
    </location>
</feature>
<dbReference type="Pfam" id="PF00622">
    <property type="entry name" value="SPRY"/>
    <property type="match status" value="1"/>
</dbReference>
<evidence type="ECO:0000259" key="3">
    <source>
        <dbReference type="PROSITE" id="PS50188"/>
    </source>
</evidence>
<feature type="domain" description="B30.2/SPRY" evidence="3">
    <location>
        <begin position="1"/>
        <end position="105"/>
    </location>
</feature>
<accession>A0AAV3Y8E2</accession>
<dbReference type="SMART" id="SM00449">
    <property type="entry name" value="SPRY"/>
    <property type="match status" value="1"/>
</dbReference>
<dbReference type="PROSITE" id="PS50896">
    <property type="entry name" value="LISH"/>
    <property type="match status" value="1"/>
</dbReference>
<evidence type="ECO:0000256" key="2">
    <source>
        <dbReference type="SAM" id="MobiDB-lite"/>
    </source>
</evidence>
<evidence type="ECO:0000259" key="4">
    <source>
        <dbReference type="PROSITE" id="PS50897"/>
    </source>
</evidence>
<dbReference type="InterPro" id="IPR024964">
    <property type="entry name" value="CTLH/CRA"/>
</dbReference>
<feature type="compositionally biased region" description="Polar residues" evidence="2">
    <location>
        <begin position="430"/>
        <end position="444"/>
    </location>
</feature>
<dbReference type="PANTHER" id="PTHR12864">
    <property type="entry name" value="RAN BINDING PROTEIN 9-RELATED"/>
    <property type="match status" value="1"/>
</dbReference>
<feature type="domain" description="CTLH" evidence="4">
    <location>
        <begin position="174"/>
        <end position="231"/>
    </location>
</feature>
<dbReference type="Gene3D" id="2.60.120.920">
    <property type="match status" value="1"/>
</dbReference>
<feature type="compositionally biased region" description="Low complexity" evidence="2">
    <location>
        <begin position="367"/>
        <end position="380"/>
    </location>
</feature>
<dbReference type="InterPro" id="IPR013320">
    <property type="entry name" value="ConA-like_dom_sf"/>
</dbReference>
<organism evidence="5 6">
    <name type="scientific">Plakobranchus ocellatus</name>
    <dbReference type="NCBI Taxonomy" id="259542"/>
    <lineage>
        <taxon>Eukaryota</taxon>
        <taxon>Metazoa</taxon>
        <taxon>Spiralia</taxon>
        <taxon>Lophotrochozoa</taxon>
        <taxon>Mollusca</taxon>
        <taxon>Gastropoda</taxon>
        <taxon>Heterobranchia</taxon>
        <taxon>Euthyneura</taxon>
        <taxon>Panpulmonata</taxon>
        <taxon>Sacoglossa</taxon>
        <taxon>Placobranchoidea</taxon>
        <taxon>Plakobranchidae</taxon>
        <taxon>Plakobranchus</taxon>
    </lineage>
</organism>
<dbReference type="Pfam" id="PF08513">
    <property type="entry name" value="LisH"/>
    <property type="match status" value="1"/>
</dbReference>
<dbReference type="InterPro" id="IPR050618">
    <property type="entry name" value="Ubq-SigPath_Reg"/>
</dbReference>
<name>A0AAV3Y8E2_9GAST</name>
<dbReference type="InterPro" id="IPR013144">
    <property type="entry name" value="CRA_dom"/>
</dbReference>
<sequence>MGIGLSAQGVNTNRLPGWDKHSYGYHGDDGNSFCSTGSGQPYGPTFTTGDTVGCCVNLIDNSCFYTKNGVGLGIAFNNLPPNLYPTVGLQTPGEVIEANFGQAPFVYDIEDYMKEWRHKTKLTIERFPVSDRKGEFQSALNRMVSTYLVHHGYCSAAEAFSRCTEQPIVENIQSIQNRQRIQKLVLAGRMGEAIETTQTLYPQLLDAKPDLLFTLKCRQFVEMVNGTDSEVRNNNSTCGGGGVTVLGSSPSSSSPASSTTVGQQHHHHSRSSPRAGTLYGSSETVGGSARSSPSHSPHPYGRSATPPSSNSTTSASFHQQQQQQQQTHSPHHLSQHQHQQRRTPPNSACGSPNRSSGKQSGQYNPASQNQQQQQNNSHHQNGARRGSEESALNSVNSLASGDHIALNGNSGSPRIIETEDMDLSDEGDHSSTLSNGNSHVNGTSGHEDDEEMDVDGPTQRRQMCGGNEAAIEKMLAFGKELKMMSQRLRKDFGKNEENKKALQDAFSLLAYADPWNSPIGAQLLPVKREPVCAALNSAILESKGLPRQPPLEVAIAQARQCMRLMSESGIGSCAFASVSDYLH</sequence>
<dbReference type="Pfam" id="PF10607">
    <property type="entry name" value="CTLH"/>
    <property type="match status" value="2"/>
</dbReference>
<evidence type="ECO:0000256" key="1">
    <source>
        <dbReference type="ARBA" id="ARBA00006535"/>
    </source>
</evidence>
<dbReference type="SMART" id="SM00757">
    <property type="entry name" value="CRA"/>
    <property type="match status" value="1"/>
</dbReference>